<feature type="compositionally biased region" description="Low complexity" evidence="1">
    <location>
        <begin position="15"/>
        <end position="33"/>
    </location>
</feature>
<feature type="region of interest" description="Disordered" evidence="1">
    <location>
        <begin position="1"/>
        <end position="175"/>
    </location>
</feature>
<evidence type="ECO:0000256" key="1">
    <source>
        <dbReference type="SAM" id="MobiDB-lite"/>
    </source>
</evidence>
<dbReference type="AlphaFoldDB" id="A0A6J4VCW3"/>
<feature type="compositionally biased region" description="Low complexity" evidence="1">
    <location>
        <begin position="131"/>
        <end position="141"/>
    </location>
</feature>
<protein>
    <submittedName>
        <fullName evidence="2">Acetyl-CoA acetyltransferase-like protein</fullName>
    </submittedName>
</protein>
<feature type="non-terminal residue" evidence="2">
    <location>
        <position position="1"/>
    </location>
</feature>
<feature type="region of interest" description="Disordered" evidence="1">
    <location>
        <begin position="242"/>
        <end position="263"/>
    </location>
</feature>
<name>A0A6J4VCW3_9BACT</name>
<dbReference type="GO" id="GO:0016740">
    <property type="term" value="F:transferase activity"/>
    <property type="evidence" value="ECO:0007669"/>
    <property type="project" value="UniProtKB-KW"/>
</dbReference>
<feature type="compositionally biased region" description="Basic residues" evidence="1">
    <location>
        <begin position="42"/>
        <end position="54"/>
    </location>
</feature>
<accession>A0A6J4VCW3</accession>
<reference evidence="2" key="1">
    <citation type="submission" date="2020-02" db="EMBL/GenBank/DDBJ databases">
        <authorList>
            <person name="Meier V. D."/>
        </authorList>
    </citation>
    <scope>NUCLEOTIDE SEQUENCE</scope>
    <source>
        <strain evidence="2">AVDCRST_MAG59</strain>
    </source>
</reference>
<keyword evidence="2" id="KW-0808">Transferase</keyword>
<feature type="compositionally biased region" description="Low complexity" evidence="1">
    <location>
        <begin position="102"/>
        <end position="114"/>
    </location>
</feature>
<feature type="compositionally biased region" description="Basic and acidic residues" evidence="1">
    <location>
        <begin position="143"/>
        <end position="161"/>
    </location>
</feature>
<proteinExistence type="predicted"/>
<sequence>PVLPPGPVRGRLRRAGPVLDVHRPCPALPAGAGARAGGTGPGRRRPARVGHRQPPRLPSRADHRGRGAGAAAGRLAVLQGHVLRGHRRRRGAGADEQRAGRRPAVGRPRRLPAGFGRVRGGTDGVADGRPRLVPGVPPGQRRGLRDGGDHARRRRPPDGLRRVRAPPPLHAGGPRVRRPWRVARLHRRREHRQGRTAADEHQRRRAVLHAHRHVRDVRHPGGGAAAARRGLRAGARCRHQLRAGRRHVLRGGGEPRAGQPAAV</sequence>
<dbReference type="EMBL" id="CADCWF010000297">
    <property type="protein sequence ID" value="CAA9575580.1"/>
    <property type="molecule type" value="Genomic_DNA"/>
</dbReference>
<feature type="non-terminal residue" evidence="2">
    <location>
        <position position="263"/>
    </location>
</feature>
<organism evidence="2">
    <name type="scientific">uncultured Thermomicrobiales bacterium</name>
    <dbReference type="NCBI Taxonomy" id="1645740"/>
    <lineage>
        <taxon>Bacteria</taxon>
        <taxon>Pseudomonadati</taxon>
        <taxon>Thermomicrobiota</taxon>
        <taxon>Thermomicrobia</taxon>
        <taxon>Thermomicrobiales</taxon>
        <taxon>environmental samples</taxon>
    </lineage>
</organism>
<gene>
    <name evidence="2" type="ORF">AVDCRST_MAG59-4003</name>
</gene>
<evidence type="ECO:0000313" key="2">
    <source>
        <dbReference type="EMBL" id="CAA9575580.1"/>
    </source>
</evidence>